<evidence type="ECO:0000256" key="2">
    <source>
        <dbReference type="ARBA" id="ARBA00023242"/>
    </source>
</evidence>
<evidence type="ECO:0000259" key="4">
    <source>
        <dbReference type="PROSITE" id="PS50039"/>
    </source>
</evidence>
<accession>A0A9P7BRC2</accession>
<evidence type="ECO:0000256" key="3">
    <source>
        <dbReference type="PROSITE-ProRule" id="PRU00089"/>
    </source>
</evidence>
<dbReference type="Pfam" id="PF00250">
    <property type="entry name" value="Forkhead"/>
    <property type="match status" value="1"/>
</dbReference>
<dbReference type="EMBL" id="JAANQT010000911">
    <property type="protein sequence ID" value="KAG1307634.1"/>
    <property type="molecule type" value="Genomic_DNA"/>
</dbReference>
<organism evidence="5 6">
    <name type="scientific">Rhizopus oryzae</name>
    <name type="common">Mucormycosis agent</name>
    <name type="synonym">Rhizopus arrhizus var. delemar</name>
    <dbReference type="NCBI Taxonomy" id="64495"/>
    <lineage>
        <taxon>Eukaryota</taxon>
        <taxon>Fungi</taxon>
        <taxon>Fungi incertae sedis</taxon>
        <taxon>Mucoromycota</taxon>
        <taxon>Mucoromycotina</taxon>
        <taxon>Mucoromycetes</taxon>
        <taxon>Mucorales</taxon>
        <taxon>Mucorineae</taxon>
        <taxon>Rhizopodaceae</taxon>
        <taxon>Rhizopus</taxon>
    </lineage>
</organism>
<evidence type="ECO:0000313" key="5">
    <source>
        <dbReference type="EMBL" id="KAG1307634.1"/>
    </source>
</evidence>
<keyword evidence="2 3" id="KW-0539">Nucleus</keyword>
<feature type="DNA-binding region" description="Fork-head" evidence="3">
    <location>
        <begin position="71"/>
        <end position="169"/>
    </location>
</feature>
<keyword evidence="6" id="KW-1185">Reference proteome</keyword>
<dbReference type="OrthoDB" id="5954824at2759"/>
<dbReference type="SMART" id="SM00339">
    <property type="entry name" value="FH"/>
    <property type="match status" value="1"/>
</dbReference>
<dbReference type="FunFam" id="1.10.10.10:FF:000135">
    <property type="entry name" value="forkhead box protein G1"/>
    <property type="match status" value="1"/>
</dbReference>
<dbReference type="InterPro" id="IPR030456">
    <property type="entry name" value="TF_fork_head_CS_2"/>
</dbReference>
<dbReference type="Proteomes" id="UP000716291">
    <property type="component" value="Unassembled WGS sequence"/>
</dbReference>
<gene>
    <name evidence="5" type="ORF">G6F64_006659</name>
</gene>
<comment type="subcellular location">
    <subcellularLocation>
        <location evidence="3">Nucleus</location>
    </subcellularLocation>
</comment>
<dbReference type="PANTHER" id="PTHR11829">
    <property type="entry name" value="FORKHEAD BOX PROTEIN"/>
    <property type="match status" value="1"/>
</dbReference>
<evidence type="ECO:0000313" key="6">
    <source>
        <dbReference type="Proteomes" id="UP000716291"/>
    </source>
</evidence>
<evidence type="ECO:0000256" key="1">
    <source>
        <dbReference type="ARBA" id="ARBA00023125"/>
    </source>
</evidence>
<sequence>MSQLAIIRELLDKDQQPKSVKKANTLRFKMEPIGMQLKEEDDDLHTCPSRTRPQWPRQIHPWWKPADRFEKPPYSYATLIAHAILSSKDGRLTLSDIYQWISEVYPYYQKGVKGWQNSIRHNLSLNKKWFVKLDRRPTQAHPGKGGYWTLRPMTEKLFVENLTLVGVPRHPETKEEGVASNIYITRPEDYKVKKTKSLLSAPRIRNRPVQESQEVPKTDPKSFVIRFDESGSKRIKNDRKRAVIGSVDEDRVLKKMCTNEILQDFWMHEPERSLLLATEYNPLDSDLESQPILQGLQEAATVVSCHPHMKTIDLQYTNNNNVHYSNVFLDFALDPYLNFNLCAAQPPSDLLQDDEGFMSSYWPDPFIATQCFDYC</sequence>
<dbReference type="GO" id="GO:0005634">
    <property type="term" value="C:nucleus"/>
    <property type="evidence" value="ECO:0007669"/>
    <property type="project" value="UniProtKB-SubCell"/>
</dbReference>
<dbReference type="PROSITE" id="PS50039">
    <property type="entry name" value="FORK_HEAD_3"/>
    <property type="match status" value="1"/>
</dbReference>
<dbReference type="PANTHER" id="PTHR11829:SF343">
    <property type="entry name" value="FORK-HEAD DOMAIN-CONTAINING PROTEIN"/>
    <property type="match status" value="1"/>
</dbReference>
<name>A0A9P7BRC2_RHIOR</name>
<reference evidence="5" key="1">
    <citation type="journal article" date="2020" name="Microb. Genom.">
        <title>Genetic diversity of clinical and environmental Mucorales isolates obtained from an investigation of mucormycosis cases among solid organ transplant recipients.</title>
        <authorList>
            <person name="Nguyen M.H."/>
            <person name="Kaul D."/>
            <person name="Muto C."/>
            <person name="Cheng S.J."/>
            <person name="Richter R.A."/>
            <person name="Bruno V.M."/>
            <person name="Liu G."/>
            <person name="Beyhan S."/>
            <person name="Sundermann A.J."/>
            <person name="Mounaud S."/>
            <person name="Pasculle A.W."/>
            <person name="Nierman W.C."/>
            <person name="Driscoll E."/>
            <person name="Cumbie R."/>
            <person name="Clancy C.J."/>
            <person name="Dupont C.L."/>
        </authorList>
    </citation>
    <scope>NUCLEOTIDE SEQUENCE</scope>
    <source>
        <strain evidence="5">GL11</strain>
    </source>
</reference>
<comment type="caution">
    <text evidence="5">The sequence shown here is derived from an EMBL/GenBank/DDBJ whole genome shotgun (WGS) entry which is preliminary data.</text>
</comment>
<dbReference type="GO" id="GO:0000981">
    <property type="term" value="F:DNA-binding transcription factor activity, RNA polymerase II-specific"/>
    <property type="evidence" value="ECO:0007669"/>
    <property type="project" value="TreeGrafter"/>
</dbReference>
<dbReference type="SUPFAM" id="SSF46785">
    <property type="entry name" value="Winged helix' DNA-binding domain"/>
    <property type="match status" value="1"/>
</dbReference>
<dbReference type="PROSITE" id="PS00657">
    <property type="entry name" value="FORK_HEAD_1"/>
    <property type="match status" value="1"/>
</dbReference>
<dbReference type="InterPro" id="IPR036390">
    <property type="entry name" value="WH_DNA-bd_sf"/>
</dbReference>
<dbReference type="Gene3D" id="1.10.10.10">
    <property type="entry name" value="Winged helix-like DNA-binding domain superfamily/Winged helix DNA-binding domain"/>
    <property type="match status" value="1"/>
</dbReference>
<dbReference type="InterPro" id="IPR050211">
    <property type="entry name" value="FOX_domain-containing"/>
</dbReference>
<dbReference type="InterPro" id="IPR001766">
    <property type="entry name" value="Fork_head_dom"/>
</dbReference>
<dbReference type="PRINTS" id="PR00053">
    <property type="entry name" value="FORKHEAD"/>
</dbReference>
<dbReference type="CDD" id="cd00059">
    <property type="entry name" value="FH_FOX"/>
    <property type="match status" value="1"/>
</dbReference>
<dbReference type="InterPro" id="IPR018122">
    <property type="entry name" value="TF_fork_head_CS_1"/>
</dbReference>
<feature type="domain" description="Fork-head" evidence="4">
    <location>
        <begin position="71"/>
        <end position="169"/>
    </location>
</feature>
<dbReference type="AlphaFoldDB" id="A0A9P7BRC2"/>
<protein>
    <recommendedName>
        <fullName evidence="4">Fork-head domain-containing protein</fullName>
    </recommendedName>
</protein>
<dbReference type="GO" id="GO:0000978">
    <property type="term" value="F:RNA polymerase II cis-regulatory region sequence-specific DNA binding"/>
    <property type="evidence" value="ECO:0007669"/>
    <property type="project" value="TreeGrafter"/>
</dbReference>
<dbReference type="PROSITE" id="PS00658">
    <property type="entry name" value="FORK_HEAD_2"/>
    <property type="match status" value="1"/>
</dbReference>
<dbReference type="InterPro" id="IPR036388">
    <property type="entry name" value="WH-like_DNA-bd_sf"/>
</dbReference>
<keyword evidence="1 3" id="KW-0238">DNA-binding</keyword>
<proteinExistence type="predicted"/>